<evidence type="ECO:0000256" key="3">
    <source>
        <dbReference type="ARBA" id="ARBA00022827"/>
    </source>
</evidence>
<organism evidence="6 7">
    <name type="scientific">Desulfovibrio subterraneus</name>
    <dbReference type="NCBI Taxonomy" id="2718620"/>
    <lineage>
        <taxon>Bacteria</taxon>
        <taxon>Pseudomonadati</taxon>
        <taxon>Thermodesulfobacteriota</taxon>
        <taxon>Desulfovibrionia</taxon>
        <taxon>Desulfovibrionales</taxon>
        <taxon>Desulfovibrionaceae</taxon>
        <taxon>Desulfovibrio</taxon>
    </lineage>
</organism>
<dbReference type="Pfam" id="PF22780">
    <property type="entry name" value="HI0933_like_1st"/>
    <property type="match status" value="1"/>
</dbReference>
<dbReference type="PANTHER" id="PTHR42887:SF2">
    <property type="entry name" value="OS12G0638800 PROTEIN"/>
    <property type="match status" value="1"/>
</dbReference>
<dbReference type="Gene3D" id="1.10.8.260">
    <property type="entry name" value="HI0933 insert domain-like"/>
    <property type="match status" value="1"/>
</dbReference>
<keyword evidence="2" id="KW-0285">Flavoprotein</keyword>
<dbReference type="SUPFAM" id="SSF51905">
    <property type="entry name" value="FAD/NAD(P)-binding domain"/>
    <property type="match status" value="1"/>
</dbReference>
<evidence type="ECO:0000313" key="6">
    <source>
        <dbReference type="EMBL" id="GFM34386.1"/>
    </source>
</evidence>
<feature type="domain" description="RsdA/BaiN/AoA(So)-like Rossmann fold-like" evidence="4">
    <location>
        <begin position="5"/>
        <end position="385"/>
    </location>
</feature>
<dbReference type="InterPro" id="IPR036188">
    <property type="entry name" value="FAD/NAD-bd_sf"/>
</dbReference>
<dbReference type="Proteomes" id="UP000503840">
    <property type="component" value="Unassembled WGS sequence"/>
</dbReference>
<evidence type="ECO:0000259" key="4">
    <source>
        <dbReference type="Pfam" id="PF03486"/>
    </source>
</evidence>
<dbReference type="EMBL" id="BLVO01000013">
    <property type="protein sequence ID" value="GFM34386.1"/>
    <property type="molecule type" value="Genomic_DNA"/>
</dbReference>
<proteinExistence type="predicted"/>
<dbReference type="SUPFAM" id="SSF160996">
    <property type="entry name" value="HI0933 insert domain-like"/>
    <property type="match status" value="1"/>
</dbReference>
<name>A0A7J0BL24_9BACT</name>
<evidence type="ECO:0000256" key="1">
    <source>
        <dbReference type="ARBA" id="ARBA00001974"/>
    </source>
</evidence>
<dbReference type="InterPro" id="IPR004792">
    <property type="entry name" value="BaiN-like"/>
</dbReference>
<dbReference type="AlphaFoldDB" id="A0A7J0BL24"/>
<accession>A0A7J0BL24</accession>
<evidence type="ECO:0000313" key="7">
    <source>
        <dbReference type="Proteomes" id="UP000503840"/>
    </source>
</evidence>
<evidence type="ECO:0000259" key="5">
    <source>
        <dbReference type="Pfam" id="PF22780"/>
    </source>
</evidence>
<protein>
    <submittedName>
        <fullName evidence="6">Oxidoreductase</fullName>
    </submittedName>
</protein>
<sequence length="393" mass="42399">MKIFDAVILGAGASGMWCAHTAASRGLSVCIVDHAKRPGKKIRIAGGGKCNFTNLEVTHADYISRNPHFVKSALARFSPWHMVEFLSAHGIDWEEREHSQLFCLRSADELAAAIEDVCSAHGVEWRLRHTIASVTHADGLFTVHTDDAPIQSRNLVVALGGPAWPQAGATDLGHRIAKQFGHTIIAPYPALVPFAMPKGWALEGLSGIAVPATIECAGKRFTENLLFTHTGISGPVVLHASCHWHKDMPIVIDFLPGHQLEQELEHAGGKPLVRTLLGRLLPGRLAEALLPESLADKQIAQLSRQDTEHLIQRVHGFTVTPARTEGMKRAEVTGGGVDTSGVSSKTMESSRIKGLYFTGEVLDVTGQLGGFNLHWAWASGQAAGRALADSMQE</sequence>
<keyword evidence="7" id="KW-1185">Reference proteome</keyword>
<dbReference type="Gene3D" id="2.40.30.10">
    <property type="entry name" value="Translation factors"/>
    <property type="match status" value="1"/>
</dbReference>
<feature type="domain" description="RsdA/BaiN/AoA(So)-like insert" evidence="5">
    <location>
        <begin position="188"/>
        <end position="332"/>
    </location>
</feature>
<dbReference type="RefSeq" id="WP_174405982.1">
    <property type="nucleotide sequence ID" value="NZ_BLVO01000013.1"/>
</dbReference>
<comment type="cofactor">
    <cofactor evidence="1">
        <name>FAD</name>
        <dbReference type="ChEBI" id="CHEBI:57692"/>
    </cofactor>
</comment>
<dbReference type="InterPro" id="IPR023166">
    <property type="entry name" value="BaiN-like_dom_sf"/>
</dbReference>
<dbReference type="NCBIfam" id="TIGR00275">
    <property type="entry name" value="aminoacetone oxidase family FAD-binding enzyme"/>
    <property type="match status" value="1"/>
</dbReference>
<dbReference type="InterPro" id="IPR057661">
    <property type="entry name" value="RsdA/BaiN/AoA(So)_Rossmann"/>
</dbReference>
<evidence type="ECO:0000256" key="2">
    <source>
        <dbReference type="ARBA" id="ARBA00022630"/>
    </source>
</evidence>
<comment type="caution">
    <text evidence="6">The sequence shown here is derived from an EMBL/GenBank/DDBJ whole genome shotgun (WGS) entry which is preliminary data.</text>
</comment>
<dbReference type="PRINTS" id="PR00411">
    <property type="entry name" value="PNDRDTASEI"/>
</dbReference>
<reference evidence="6 7" key="1">
    <citation type="submission" date="2020-05" db="EMBL/GenBank/DDBJ databases">
        <title>Draft genome sequence of Desulfovibrio sp. strain HN2T.</title>
        <authorList>
            <person name="Ueno A."/>
            <person name="Tamazawa S."/>
            <person name="Tamamura S."/>
            <person name="Murakami T."/>
            <person name="Kiyama T."/>
            <person name="Inomata H."/>
            <person name="Amano Y."/>
            <person name="Miyakawa K."/>
            <person name="Tamaki H."/>
            <person name="Naganuma T."/>
            <person name="Kaneko K."/>
        </authorList>
    </citation>
    <scope>NUCLEOTIDE SEQUENCE [LARGE SCALE GENOMIC DNA]</scope>
    <source>
        <strain evidence="6 7">HN2</strain>
    </source>
</reference>
<dbReference type="Gene3D" id="3.50.50.60">
    <property type="entry name" value="FAD/NAD(P)-binding domain"/>
    <property type="match status" value="1"/>
</dbReference>
<dbReference type="PANTHER" id="PTHR42887">
    <property type="entry name" value="OS12G0638800 PROTEIN"/>
    <property type="match status" value="1"/>
</dbReference>
<keyword evidence="3" id="KW-0274">FAD</keyword>
<dbReference type="Pfam" id="PF03486">
    <property type="entry name" value="HI0933_like"/>
    <property type="match status" value="1"/>
</dbReference>
<dbReference type="InterPro" id="IPR055178">
    <property type="entry name" value="RsdA/BaiN/AoA(So)-like_dom"/>
</dbReference>
<gene>
    <name evidence="6" type="ORF">DSM101010T_27510</name>
</gene>